<evidence type="ECO:0000313" key="3">
    <source>
        <dbReference type="EMBL" id="VGO17025.1"/>
    </source>
</evidence>
<dbReference type="RefSeq" id="WP_136082528.1">
    <property type="nucleotide sequence ID" value="NZ_CAAHFG010000004.1"/>
</dbReference>
<proteinExistence type="predicted"/>
<feature type="chain" id="PRO_5025536878" description="DUF3999 domain-containing protein" evidence="2">
    <location>
        <begin position="20"/>
        <end position="419"/>
    </location>
</feature>
<protein>
    <recommendedName>
        <fullName evidence="5">DUF3999 domain-containing protein</fullName>
    </recommendedName>
</protein>
<evidence type="ECO:0008006" key="5">
    <source>
        <dbReference type="Google" id="ProtNLM"/>
    </source>
</evidence>
<accession>A0A6C2UAJ3</accession>
<evidence type="ECO:0000256" key="2">
    <source>
        <dbReference type="SAM" id="SignalP"/>
    </source>
</evidence>
<dbReference type="Proteomes" id="UP000366872">
    <property type="component" value="Unassembled WGS sequence"/>
</dbReference>
<feature type="transmembrane region" description="Helical" evidence="1">
    <location>
        <begin position="389"/>
        <end position="407"/>
    </location>
</feature>
<dbReference type="EMBL" id="CAAHFG010000004">
    <property type="protein sequence ID" value="VGO17025.1"/>
    <property type="molecule type" value="Genomic_DNA"/>
</dbReference>
<organism evidence="3 4">
    <name type="scientific">Pontiella desulfatans</name>
    <dbReference type="NCBI Taxonomy" id="2750659"/>
    <lineage>
        <taxon>Bacteria</taxon>
        <taxon>Pseudomonadati</taxon>
        <taxon>Kiritimatiellota</taxon>
        <taxon>Kiritimatiellia</taxon>
        <taxon>Kiritimatiellales</taxon>
        <taxon>Pontiellaceae</taxon>
        <taxon>Pontiella</taxon>
    </lineage>
</organism>
<gene>
    <name evidence="3" type="ORF">PDESU_05619</name>
</gene>
<sequence length="419" mass="46761">MKKSNLILAVFGSLSLCCAAESSMASRFELCRQIDGEFTAGQVGRVSLPGDVFAQCRSFPDDLRILDAAGKQWPFYLSVARSQVESRGQLAEIVNASFVDAEERYWQFDLVIPAVDGKVQPHNQLELRSSGNGYVRRVEVFTAREPRGHMATGYLIRSAHHRNAGNRLVRYPASDAARLHVRVYANAKDATETFSVTRANVLHKVATTAERETVEYKALDVPENETTQTVQTFLFDTGFENRPVEFISFNVKTASFVRSVTVQGRNRENEPWQRLGGAGIHRYGDESKAEITLRANKRFLKIDIHHYDDVPLAVEAVKLEAIPRHLVFEAASAASASLCFRAWDMPTPRYDLEARLSKQTMAEAPLYPTLETRPNEAAKAQPWRKYSKLLAGLAVGLVSLLVIRVIIGMMKQQAGDSQG</sequence>
<keyword evidence="2" id="KW-0732">Signal</keyword>
<evidence type="ECO:0000256" key="1">
    <source>
        <dbReference type="SAM" id="Phobius"/>
    </source>
</evidence>
<keyword evidence="1" id="KW-1133">Transmembrane helix</keyword>
<dbReference type="AlphaFoldDB" id="A0A6C2UAJ3"/>
<keyword evidence="4" id="KW-1185">Reference proteome</keyword>
<keyword evidence="1" id="KW-0472">Membrane</keyword>
<feature type="signal peptide" evidence="2">
    <location>
        <begin position="1"/>
        <end position="19"/>
    </location>
</feature>
<reference evidence="3 4" key="1">
    <citation type="submission" date="2019-04" db="EMBL/GenBank/DDBJ databases">
        <authorList>
            <person name="Van Vliet M D."/>
        </authorList>
    </citation>
    <scope>NUCLEOTIDE SEQUENCE [LARGE SCALE GENOMIC DNA]</scope>
    <source>
        <strain evidence="3 4">F1</strain>
    </source>
</reference>
<evidence type="ECO:0000313" key="4">
    <source>
        <dbReference type="Proteomes" id="UP000366872"/>
    </source>
</evidence>
<keyword evidence="1" id="KW-0812">Transmembrane</keyword>
<name>A0A6C2UAJ3_PONDE</name>